<evidence type="ECO:0000313" key="4">
    <source>
        <dbReference type="Proteomes" id="UP000077173"/>
    </source>
</evidence>
<keyword evidence="4" id="KW-1185">Reference proteome</keyword>
<dbReference type="NCBIfam" id="NF033542">
    <property type="entry name" value="transpos_IS110"/>
    <property type="match status" value="1"/>
</dbReference>
<proteinExistence type="predicted"/>
<dbReference type="InterPro" id="IPR003346">
    <property type="entry name" value="Transposase_20"/>
</dbReference>
<dbReference type="InterPro" id="IPR047650">
    <property type="entry name" value="Transpos_IS110"/>
</dbReference>
<sequence>MSHSTNMLPRSVDYDQTLILAIELSNKSWVLAAQVPGLSQTKAKRTIEPDKNNLLATIDGYRIRAAAAGRSVKRVVASYEAGWCGFWLARWLMAHGIEVHVVQPSSVPVDRRMRRGKSDGIDAELLLRTLLAWLRGEPRVCSMVPIPDEVDEDARRCIRERSELVSERVGLVNKIGAVLATLGTEDYNPLLQSRRRRLNELRTGLGDPIPPNALAKIARLLARLELVLAQIAELELERDAVAKTRAPDQAGKMIQQLISLRGIGVQSATVLVREAFVRRFANGKALGSYAGLTSTPYSSGGIDREQGIGKAGNRRLRTVMVELAWLWQRYQPGAAQVVWFRERVGSTGRRVRKVMVVALARKLLIALWRFVIDGVMPEGAVTKPSM</sequence>
<organism evidence="3 4">
    <name type="scientific">Bradyrhizobium neotropicale</name>
    <dbReference type="NCBI Taxonomy" id="1497615"/>
    <lineage>
        <taxon>Bacteria</taxon>
        <taxon>Pseudomonadati</taxon>
        <taxon>Pseudomonadota</taxon>
        <taxon>Alphaproteobacteria</taxon>
        <taxon>Hyphomicrobiales</taxon>
        <taxon>Nitrobacteraceae</taxon>
        <taxon>Bradyrhizobium</taxon>
    </lineage>
</organism>
<evidence type="ECO:0000259" key="2">
    <source>
        <dbReference type="Pfam" id="PF02371"/>
    </source>
</evidence>
<dbReference type="EMBL" id="LSEF01000070">
    <property type="protein sequence ID" value="OAF14568.1"/>
    <property type="molecule type" value="Genomic_DNA"/>
</dbReference>
<dbReference type="RefSeq" id="WP_063679727.1">
    <property type="nucleotide sequence ID" value="NZ_LSEF01000070.1"/>
</dbReference>
<dbReference type="GO" id="GO:0004803">
    <property type="term" value="F:transposase activity"/>
    <property type="evidence" value="ECO:0007669"/>
    <property type="project" value="InterPro"/>
</dbReference>
<dbReference type="GO" id="GO:0003677">
    <property type="term" value="F:DNA binding"/>
    <property type="evidence" value="ECO:0007669"/>
    <property type="project" value="InterPro"/>
</dbReference>
<dbReference type="PANTHER" id="PTHR33055">
    <property type="entry name" value="TRANSPOSASE FOR INSERTION SEQUENCE ELEMENT IS1111A"/>
    <property type="match status" value="1"/>
</dbReference>
<accession>A0A176Z1M7</accession>
<feature type="domain" description="Transposase IS110-like N-terminal" evidence="1">
    <location>
        <begin position="43"/>
        <end position="180"/>
    </location>
</feature>
<protein>
    <submittedName>
        <fullName evidence="3">Uncharacterized protein</fullName>
    </submittedName>
</protein>
<dbReference type="InterPro" id="IPR002525">
    <property type="entry name" value="Transp_IS110-like_N"/>
</dbReference>
<dbReference type="Pfam" id="PF01548">
    <property type="entry name" value="DEDD_Tnp_IS110"/>
    <property type="match status" value="1"/>
</dbReference>
<name>A0A176Z1M7_9BRAD</name>
<dbReference type="Pfam" id="PF02371">
    <property type="entry name" value="Transposase_20"/>
    <property type="match status" value="1"/>
</dbReference>
<reference evidence="3 4" key="1">
    <citation type="submission" date="2016-02" db="EMBL/GenBank/DDBJ databases">
        <title>Draft genome sequence of the strain BR 10247T Bradyrhizobium neotropicale isolated from nodules of Centrolobium paraense.</title>
        <authorList>
            <person name="Simoes-Araujo J.L."/>
            <person name="Barauna A.C."/>
            <person name="Silva K."/>
            <person name="Zilli J.E."/>
        </authorList>
    </citation>
    <scope>NUCLEOTIDE SEQUENCE [LARGE SCALE GENOMIC DNA]</scope>
    <source>
        <strain evidence="3 4">BR 10247</strain>
    </source>
</reference>
<evidence type="ECO:0000313" key="3">
    <source>
        <dbReference type="EMBL" id="OAF14568.1"/>
    </source>
</evidence>
<dbReference type="Proteomes" id="UP000077173">
    <property type="component" value="Unassembled WGS sequence"/>
</dbReference>
<dbReference type="GO" id="GO:0006313">
    <property type="term" value="P:DNA transposition"/>
    <property type="evidence" value="ECO:0007669"/>
    <property type="project" value="InterPro"/>
</dbReference>
<dbReference type="PANTHER" id="PTHR33055:SF3">
    <property type="entry name" value="PUTATIVE TRANSPOSASE FOR IS117-RELATED"/>
    <property type="match status" value="1"/>
</dbReference>
<evidence type="ECO:0000259" key="1">
    <source>
        <dbReference type="Pfam" id="PF01548"/>
    </source>
</evidence>
<gene>
    <name evidence="3" type="ORF">AXW67_17625</name>
</gene>
<comment type="caution">
    <text evidence="3">The sequence shown here is derived from an EMBL/GenBank/DDBJ whole genome shotgun (WGS) entry which is preliminary data.</text>
</comment>
<dbReference type="AlphaFoldDB" id="A0A176Z1M7"/>
<feature type="domain" description="Transposase IS116/IS110/IS902 C-terminal" evidence="2">
    <location>
        <begin position="256"/>
        <end position="334"/>
    </location>
</feature>